<evidence type="ECO:0000313" key="3">
    <source>
        <dbReference type="EMBL" id="MBE1497632.1"/>
    </source>
</evidence>
<dbReference type="PANTHER" id="PTHR35149">
    <property type="entry name" value="SLL5132 PROTEIN"/>
    <property type="match status" value="1"/>
</dbReference>
<evidence type="ECO:0008006" key="5">
    <source>
        <dbReference type="Google" id="ProtNLM"/>
    </source>
</evidence>
<organism evidence="3 4">
    <name type="scientific">Amycolatopsis lexingtonensis</name>
    <dbReference type="NCBI Taxonomy" id="218822"/>
    <lineage>
        <taxon>Bacteria</taxon>
        <taxon>Bacillati</taxon>
        <taxon>Actinomycetota</taxon>
        <taxon>Actinomycetes</taxon>
        <taxon>Pseudonocardiales</taxon>
        <taxon>Pseudonocardiaceae</taxon>
        <taxon>Amycolatopsis</taxon>
    </lineage>
</organism>
<dbReference type="Pfam" id="PF07510">
    <property type="entry name" value="GmrSD_C"/>
    <property type="match status" value="1"/>
</dbReference>
<dbReference type="Pfam" id="PF03235">
    <property type="entry name" value="GmrSD_N"/>
    <property type="match status" value="1"/>
</dbReference>
<sequence>MAGTKIQAAEHPVGEIFDDAYQFTIPRYQRPYAWTTEQAGEMFDDLLAASQAKDSLSESDPYFLGSIVLVKAEKQPLADVVDGQQRLTTLTVLLSVLRDYVSPGFAVSLEKRIFQKGDPIKGTADQPRLRLRDQDQGFFEKYIQERSGNDLLSALQDVKPDSRLRLVENALLLKDRLSALEISECERLVSFIDGYTYLVVVATVDFESAYRIFSVLNERGLDLTHTDILKSEIIGNIPEADQDAYTNKWSHEEDDLGRSDFGDLFSHIRMVYAKTKARESILKEFRASVLHRVPDGKKFIDDVLVPYSDAFEVVTRASYAGGPGAEEINRLLGWLKQLDNTDWVPPAISYFSRPTADSASLLRFLVDLERLAAGMLVRRVDITRRVERYGRVLDWMEKGLDLYAPESPLQLSAEEQAETLAKLGSEIYTVTRIRLYVLLRLDSALSDGGTGYDGYPLISVEHVLPQSPAAGSGWTGTFTAQERAYWVHRLANLVLLSRRKNSAASNLEFEAKKTKYFEKTSWPPFVLTSQVLATDGWTPAVLEERQETLLKVLGDLWRLEVAAS</sequence>
<dbReference type="EMBL" id="JADBEG010000001">
    <property type="protein sequence ID" value="MBE1497632.1"/>
    <property type="molecule type" value="Genomic_DNA"/>
</dbReference>
<evidence type="ECO:0000259" key="1">
    <source>
        <dbReference type="Pfam" id="PF03235"/>
    </source>
</evidence>
<reference evidence="3 4" key="1">
    <citation type="submission" date="2020-10" db="EMBL/GenBank/DDBJ databases">
        <title>Sequencing the genomes of 1000 actinobacteria strains.</title>
        <authorList>
            <person name="Klenk H.-P."/>
        </authorList>
    </citation>
    <scope>NUCLEOTIDE SEQUENCE [LARGE SCALE GENOMIC DNA]</scope>
    <source>
        <strain evidence="3 4">DSM 44653</strain>
    </source>
</reference>
<feature type="domain" description="GmrSD restriction endonucleases C-terminal" evidence="2">
    <location>
        <begin position="424"/>
        <end position="552"/>
    </location>
</feature>
<protein>
    <recommendedName>
        <fullName evidence="5">DUF262 domain-containing protein</fullName>
    </recommendedName>
</protein>
<gene>
    <name evidence="3" type="ORF">H4696_004732</name>
</gene>
<feature type="domain" description="GmrSD restriction endonucleases N-terminal" evidence="1">
    <location>
        <begin position="13"/>
        <end position="233"/>
    </location>
</feature>
<dbReference type="RefSeq" id="WP_086855865.1">
    <property type="nucleotide sequence ID" value="NZ_JADBEG010000001.1"/>
</dbReference>
<proteinExistence type="predicted"/>
<dbReference type="Proteomes" id="UP000631670">
    <property type="component" value="Unassembled WGS sequence"/>
</dbReference>
<evidence type="ECO:0000259" key="2">
    <source>
        <dbReference type="Pfam" id="PF07510"/>
    </source>
</evidence>
<evidence type="ECO:0000313" key="4">
    <source>
        <dbReference type="Proteomes" id="UP000631670"/>
    </source>
</evidence>
<keyword evidence="4" id="KW-1185">Reference proteome</keyword>
<dbReference type="PANTHER" id="PTHR35149:SF2">
    <property type="entry name" value="DUF262 DOMAIN-CONTAINING PROTEIN"/>
    <property type="match status" value="1"/>
</dbReference>
<accession>A0ABR9I3Y0</accession>
<comment type="caution">
    <text evidence="3">The sequence shown here is derived from an EMBL/GenBank/DDBJ whole genome shotgun (WGS) entry which is preliminary data.</text>
</comment>
<dbReference type="InterPro" id="IPR011089">
    <property type="entry name" value="GmrSD_C"/>
</dbReference>
<name>A0ABR9I3Y0_9PSEU</name>
<dbReference type="InterPro" id="IPR004919">
    <property type="entry name" value="GmrSD_N"/>
</dbReference>